<gene>
    <name evidence="3" type="primary">SMO1_5</name>
    <name evidence="3" type="ORF">KIN20_032620</name>
</gene>
<comment type="similarity">
    <text evidence="1">Belongs to the ubiquitin family. SUMO subfamily.</text>
</comment>
<organism evidence="3 4">
    <name type="scientific">Parelaphostrongylus tenuis</name>
    <name type="common">Meningeal worm</name>
    <dbReference type="NCBI Taxonomy" id="148309"/>
    <lineage>
        <taxon>Eukaryota</taxon>
        <taxon>Metazoa</taxon>
        <taxon>Ecdysozoa</taxon>
        <taxon>Nematoda</taxon>
        <taxon>Chromadorea</taxon>
        <taxon>Rhabditida</taxon>
        <taxon>Rhabditina</taxon>
        <taxon>Rhabditomorpha</taxon>
        <taxon>Strongyloidea</taxon>
        <taxon>Metastrongylidae</taxon>
        <taxon>Parelaphostrongylus</taxon>
    </lineage>
</organism>
<sequence>MANSGSEAPAASNSAVEHITLRVVDQNSDELHFFVKVGTAIGRIKRSYANRFGVAISSFRFLYNGRRLNDDDTPKNLNMENNDVIEVYQEQLGGHH</sequence>
<dbReference type="InterPro" id="IPR000626">
    <property type="entry name" value="Ubiquitin-like_dom"/>
</dbReference>
<dbReference type="SUPFAM" id="SSF54236">
    <property type="entry name" value="Ubiquitin-like"/>
    <property type="match status" value="1"/>
</dbReference>
<dbReference type="EMBL" id="JAHQIW010006865">
    <property type="protein sequence ID" value="KAJ1370813.1"/>
    <property type="molecule type" value="Genomic_DNA"/>
</dbReference>
<dbReference type="SMART" id="SM00213">
    <property type="entry name" value="UBQ"/>
    <property type="match status" value="1"/>
</dbReference>
<keyword evidence="4" id="KW-1185">Reference proteome</keyword>
<name>A0AAD5R6R2_PARTN</name>
<dbReference type="Pfam" id="PF00240">
    <property type="entry name" value="ubiquitin"/>
    <property type="match status" value="1"/>
</dbReference>
<protein>
    <submittedName>
        <fullName evidence="3">C4-methyl sterol oxidase 1</fullName>
    </submittedName>
</protein>
<evidence type="ECO:0000259" key="2">
    <source>
        <dbReference type="PROSITE" id="PS50053"/>
    </source>
</evidence>
<evidence type="ECO:0000313" key="4">
    <source>
        <dbReference type="Proteomes" id="UP001196413"/>
    </source>
</evidence>
<feature type="domain" description="Ubiquitin-like" evidence="2">
    <location>
        <begin position="17"/>
        <end position="94"/>
    </location>
</feature>
<evidence type="ECO:0000313" key="3">
    <source>
        <dbReference type="EMBL" id="KAJ1370813.1"/>
    </source>
</evidence>
<dbReference type="Gene3D" id="3.10.20.90">
    <property type="entry name" value="Phosphatidylinositol 3-kinase Catalytic Subunit, Chain A, domain 1"/>
    <property type="match status" value="1"/>
</dbReference>
<evidence type="ECO:0000256" key="1">
    <source>
        <dbReference type="ARBA" id="ARBA00009185"/>
    </source>
</evidence>
<comment type="caution">
    <text evidence="3">The sequence shown here is derived from an EMBL/GenBank/DDBJ whole genome shotgun (WGS) entry which is preliminary data.</text>
</comment>
<dbReference type="AlphaFoldDB" id="A0AAD5R6R2"/>
<dbReference type="PROSITE" id="PS50053">
    <property type="entry name" value="UBIQUITIN_2"/>
    <property type="match status" value="1"/>
</dbReference>
<dbReference type="PANTHER" id="PTHR10562">
    <property type="entry name" value="SMALL UBIQUITIN-RELATED MODIFIER"/>
    <property type="match status" value="1"/>
</dbReference>
<accession>A0AAD5R6R2</accession>
<dbReference type="InterPro" id="IPR029071">
    <property type="entry name" value="Ubiquitin-like_domsf"/>
</dbReference>
<dbReference type="Proteomes" id="UP001196413">
    <property type="component" value="Unassembled WGS sequence"/>
</dbReference>
<reference evidence="3" key="1">
    <citation type="submission" date="2021-06" db="EMBL/GenBank/DDBJ databases">
        <title>Parelaphostrongylus tenuis whole genome reference sequence.</title>
        <authorList>
            <person name="Garwood T.J."/>
            <person name="Larsen P.A."/>
            <person name="Fountain-Jones N.M."/>
            <person name="Garbe J.R."/>
            <person name="Macchietto M.G."/>
            <person name="Kania S.A."/>
            <person name="Gerhold R.W."/>
            <person name="Richards J.E."/>
            <person name="Wolf T.M."/>
        </authorList>
    </citation>
    <scope>NUCLEOTIDE SEQUENCE</scope>
    <source>
        <strain evidence="3">MNPRO001-30</strain>
        <tissue evidence="3">Meninges</tissue>
    </source>
</reference>
<proteinExistence type="inferred from homology"/>